<evidence type="ECO:0000313" key="1">
    <source>
        <dbReference type="EMBL" id="RVU39559.1"/>
    </source>
</evidence>
<accession>A0A437QYH3</accession>
<organism evidence="1 2">
    <name type="scientific">Hwanghaeella grinnelliae</name>
    <dbReference type="NCBI Taxonomy" id="2500179"/>
    <lineage>
        <taxon>Bacteria</taxon>
        <taxon>Pseudomonadati</taxon>
        <taxon>Pseudomonadota</taxon>
        <taxon>Alphaproteobacteria</taxon>
        <taxon>Rhodospirillales</taxon>
        <taxon>Rhodospirillaceae</taxon>
        <taxon>Hwanghaeella</taxon>
    </lineage>
</organism>
<sequence length="904" mass="100063">MSEITQGVVVRRFLDCPAGTEMPDQIVWALGELERCIVERFDGMGTTEFSPPELILSLSKSDAFIEAAGRMGVTLPDAEDSFALFEAEADGRRQIHAYGADLRGLVYAVMELADRVRYAASLDDALTLPTPLVETPVAKVRSISRCFQSVAEDLPWFHDREGWCEYLTHLVTHRFNRVSMTMGMQYNYPYGNEFISDVYFHFAYPFLVQVPGHNVEAEGLTAAEREKNLDTLRFIAAEARRRGLSFHLALWTQSYDFANSPNANYQIKGVTKENRAAYCRDALAIILAEVPDITGLTLRVHVECGIPEGSYDFWETYFEAVTGCGRTIQLDLHAKGIDERMIQIALGTGMPVCISPKYTSEHMGLPYHQASIRALELETGAGGDGGAGRDMKTLYSGPDAAEHEGTWRFSEGARKFMRYSYGDLLKDGRPYDVVYRIWPGTMRVLLWGDPVLAGGYGRHSTFCGSAGVELCEPLSFKGRMGSGLPGDRTGYKDSTLLRRRDWQKFAYTYRVWGRGLYNPASVDDSADRYLSAQFDGAARDCRTAMANATRILPLITLCHTPTASNNSYWPEIYENMSVVHEAPYLPYGYELFKPARYGTVGSCDPQLFMSPAECAAALVAGEPVDRIAPLTWANWLETLSAKAVLANERARAGVSEHSPELRRFSADVTIHAAIGRFFAEKTRAAVLWEIFLLLGAPSVGDAALCRYRLARDAWAVAAEEGRAHYVPDLTYGPHSWLSGRWDDRLPAIDQDIADMVAILAGRDGTAVDGETTNTGLAAALIERVEGWSSPQQLTCLHSQPTDLSTGKDIALTCSPLDAVRRAGRLYFRHVNQAEAWQSGPLEYRDGAYHGAIPGDYSAAPYPLQYYFEFQDEGAVSLFPGLSESVAGQPYFTVQINKNTALQAG</sequence>
<gene>
    <name evidence="1" type="ORF">EOI86_10130</name>
</gene>
<protein>
    <submittedName>
        <fullName evidence="1">Uncharacterized protein</fullName>
    </submittedName>
</protein>
<proteinExistence type="predicted"/>
<dbReference type="AlphaFoldDB" id="A0A437QYH3"/>
<evidence type="ECO:0000313" key="2">
    <source>
        <dbReference type="Proteomes" id="UP000287447"/>
    </source>
</evidence>
<dbReference type="EMBL" id="SADE01000001">
    <property type="protein sequence ID" value="RVU39559.1"/>
    <property type="molecule type" value="Genomic_DNA"/>
</dbReference>
<reference evidence="2" key="1">
    <citation type="submission" date="2019-01" db="EMBL/GenBank/DDBJ databases">
        <title>Gri0909 isolated from a small marine red alga.</title>
        <authorList>
            <person name="Kim J."/>
            <person name="Jeong S.E."/>
            <person name="Jeon C.O."/>
        </authorList>
    </citation>
    <scope>NUCLEOTIDE SEQUENCE [LARGE SCALE GENOMIC DNA]</scope>
    <source>
        <strain evidence="2">Gri0909</strain>
    </source>
</reference>
<dbReference type="RefSeq" id="WP_127764930.1">
    <property type="nucleotide sequence ID" value="NZ_SADE01000001.1"/>
</dbReference>
<dbReference type="Proteomes" id="UP000287447">
    <property type="component" value="Unassembled WGS sequence"/>
</dbReference>
<dbReference type="OrthoDB" id="99887at2"/>
<keyword evidence="2" id="KW-1185">Reference proteome</keyword>
<comment type="caution">
    <text evidence="1">The sequence shown here is derived from an EMBL/GenBank/DDBJ whole genome shotgun (WGS) entry which is preliminary data.</text>
</comment>
<name>A0A437QYH3_9PROT</name>